<dbReference type="InterPro" id="IPR045078">
    <property type="entry name" value="TST/MPST-like"/>
</dbReference>
<dbReference type="CDD" id="cd01449">
    <property type="entry name" value="TST_Repeat_2"/>
    <property type="match status" value="1"/>
</dbReference>
<name>A0A5P1R9V0_9GAMM</name>
<dbReference type="Pfam" id="PF00581">
    <property type="entry name" value="Rhodanese"/>
    <property type="match status" value="2"/>
</dbReference>
<dbReference type="OrthoDB" id="9781034at2"/>
<sequence>MTYKTLIDAATLQSEYQKGAWQIFDCRSYLTDQEKGRLLYQTSHIPDAHFFDMESDLSSQITSISGRHPLPDFETLAQKLSRCGVKQGVQVVVYDDMQGAMASRLWWLLRYMGHGDVAVLDGGLQAWQAFNGKMTDSLPEPSAGDFTVQAPFQNTSYLSTTDIVKKLGLLQIVDARARPRFLGEVEPIDPVAGHIPGSVNRPFQENLSEDGVFKSAQQLAHEWAEQVDLTQPVVHMCGSGVTACHNILAMSHAGFDNSILYAGSWSEWIRDTARPISTQDTK</sequence>
<keyword evidence="2" id="KW-0677">Repeat</keyword>
<organism evidence="4 5">
    <name type="scientific">Neptunomonas concharum</name>
    <dbReference type="NCBI Taxonomy" id="1031538"/>
    <lineage>
        <taxon>Bacteria</taxon>
        <taxon>Pseudomonadati</taxon>
        <taxon>Pseudomonadota</taxon>
        <taxon>Gammaproteobacteria</taxon>
        <taxon>Oceanospirillales</taxon>
        <taxon>Oceanospirillaceae</taxon>
        <taxon>Neptunomonas</taxon>
    </lineage>
</organism>
<dbReference type="SMART" id="SM00450">
    <property type="entry name" value="RHOD"/>
    <property type="match status" value="2"/>
</dbReference>
<dbReference type="InterPro" id="IPR001763">
    <property type="entry name" value="Rhodanese-like_dom"/>
</dbReference>
<evidence type="ECO:0000256" key="1">
    <source>
        <dbReference type="ARBA" id="ARBA00022679"/>
    </source>
</evidence>
<dbReference type="GO" id="GO:0004792">
    <property type="term" value="F:thiosulfate-cyanide sulfurtransferase activity"/>
    <property type="evidence" value="ECO:0007669"/>
    <property type="project" value="TreeGrafter"/>
</dbReference>
<evidence type="ECO:0000256" key="2">
    <source>
        <dbReference type="ARBA" id="ARBA00022737"/>
    </source>
</evidence>
<keyword evidence="1 4" id="KW-0808">Transferase</keyword>
<dbReference type="AlphaFoldDB" id="A0A5P1R9V0"/>
<reference evidence="4 5" key="1">
    <citation type="journal article" date="2019" name="Biochem. Eng. J.">
        <title>Metabolic engineering of the marine bacteria Neptunomonas concharum for the production of acetoin and meso-2,3-butanediol from acetate.</title>
        <authorList>
            <person name="Li W."/>
            <person name="Pu N."/>
            <person name="Liu C.-X."/>
            <person name="Yuan Q.-P."/>
            <person name="Li Z.-J."/>
        </authorList>
    </citation>
    <scope>NUCLEOTIDE SEQUENCE [LARGE SCALE GENOMIC DNA]</scope>
    <source>
        <strain evidence="4 5">JCM17730</strain>
    </source>
</reference>
<evidence type="ECO:0000259" key="3">
    <source>
        <dbReference type="PROSITE" id="PS50206"/>
    </source>
</evidence>
<dbReference type="RefSeq" id="WP_138988768.1">
    <property type="nucleotide sequence ID" value="NZ_CP043869.1"/>
</dbReference>
<dbReference type="EMBL" id="CP043869">
    <property type="protein sequence ID" value="QEQ96062.1"/>
    <property type="molecule type" value="Genomic_DNA"/>
</dbReference>
<dbReference type="Proteomes" id="UP000324760">
    <property type="component" value="Chromosome"/>
</dbReference>
<accession>A0A5P1R9V0</accession>
<dbReference type="PROSITE" id="PS50206">
    <property type="entry name" value="RHODANESE_3"/>
    <property type="match status" value="2"/>
</dbReference>
<dbReference type="PANTHER" id="PTHR11364">
    <property type="entry name" value="THIOSULFATE SULFERTANSFERASE"/>
    <property type="match status" value="1"/>
</dbReference>
<dbReference type="SUPFAM" id="SSF52821">
    <property type="entry name" value="Rhodanese/Cell cycle control phosphatase"/>
    <property type="match status" value="2"/>
</dbReference>
<proteinExistence type="predicted"/>
<dbReference type="FunFam" id="3.40.250.10:FF:000035">
    <property type="entry name" value="Thiosulfate sulfurtransferase"/>
    <property type="match status" value="1"/>
</dbReference>
<feature type="domain" description="Rhodanese" evidence="3">
    <location>
        <begin position="17"/>
        <end position="136"/>
    </location>
</feature>
<evidence type="ECO:0000313" key="4">
    <source>
        <dbReference type="EMBL" id="QEQ96062.1"/>
    </source>
</evidence>
<keyword evidence="5" id="KW-1185">Reference proteome</keyword>
<gene>
    <name evidence="4" type="ORF">F0U83_04705</name>
</gene>
<protein>
    <submittedName>
        <fullName evidence="4">Sulfurtransferase</fullName>
    </submittedName>
</protein>
<dbReference type="Gene3D" id="3.40.250.10">
    <property type="entry name" value="Rhodanese-like domain"/>
    <property type="match status" value="2"/>
</dbReference>
<dbReference type="CDD" id="cd01448">
    <property type="entry name" value="TST_Repeat_1"/>
    <property type="match status" value="1"/>
</dbReference>
<dbReference type="InterPro" id="IPR036873">
    <property type="entry name" value="Rhodanese-like_dom_sf"/>
</dbReference>
<feature type="domain" description="Rhodanese" evidence="3">
    <location>
        <begin position="166"/>
        <end position="277"/>
    </location>
</feature>
<evidence type="ECO:0000313" key="5">
    <source>
        <dbReference type="Proteomes" id="UP000324760"/>
    </source>
</evidence>
<dbReference type="KEGG" id="ncu:F0U83_04705"/>
<dbReference type="PANTHER" id="PTHR11364:SF27">
    <property type="entry name" value="SULFURTRANSFERASE"/>
    <property type="match status" value="1"/>
</dbReference>